<dbReference type="Pfam" id="PF01544">
    <property type="entry name" value="CorA"/>
    <property type="match status" value="1"/>
</dbReference>
<feature type="region of interest" description="Disordered" evidence="1">
    <location>
        <begin position="924"/>
        <end position="944"/>
    </location>
</feature>
<keyword evidence="2" id="KW-1133">Transmembrane helix</keyword>
<dbReference type="InterPro" id="IPR002523">
    <property type="entry name" value="MgTranspt_CorA/ZnTranspt_ZntB"/>
</dbReference>
<keyword evidence="4" id="KW-1185">Reference proteome</keyword>
<evidence type="ECO:0000256" key="1">
    <source>
        <dbReference type="SAM" id="MobiDB-lite"/>
    </source>
</evidence>
<sequence>MSSETDTYQLDLEWLGDLSKGQSFTTCSSTQPAKSFDFGGDGFTASLTDSHELLQLTQPDPTCGVTFVRGAYPDRAASILSRSQQGGYGTFGTCLLSGTNDSDVELGERKAQGWINFRWPYAQYELVRRDAKTGAVVDGNSGTCETMSFVRNGVVYQLHRLKWGRGSSLSDSDDAGPNSPFSPGNVATARFRVGGGIRFSCPCSAASGCQDSDCFDVSSNADGLHCRSSNYQSTLSIGFNENGNLRHLTPIHPLPDTKGKKQAVPWIDLSCEERVTISPGHATYLVSTYAFQHETIDSIPSELPDDIRDYLGVDRDSLQMTDRLWTALCAANYEAVEAVEFCVVGRCVEQVLGVTSVPIIQNQPQKFPQTALISNIMTSQYVDVQAAFFQIRLLAKIYHFIDSRELQSDFLEMYGQVSLNNIRDQYLVRLADLIRKALSWLFMTDLKQGRLLLAIDSDITLDMTERLERCLPKRAAIRWDTSYNRGCYATMAAWYVFKTCPAVITQELAEVVLLPLLPRGYEVGMERARRYKQPTSKGNVLQWLHFSSILLLYDMLDGARYNFEHMDIGAVRDAQRESEKHVSRLKTNQADRWSAEHDEVDYVLLLAEEMGLDLLTTNGNSHHLAMSRGRQAKGRIRNRKRTTKFHPGPKPWMAARSLSNGPWELLAIHHESYLRVAEDEGSAIAARDRLFEFMLSDYSFMASWDRADENWIGTWWDIEPVAMICATLLDLKLELKLRSAPKRQEASTSTPIEDDHSEIAMSESIPALRSRIATSNLDPAAQAIHTAQAALIADFKQSMTQILRQVNSGDDGAGPVKAVDWVAYRPGPICLPDWWLSFQKTRLGDVTLAKALKHYFECLLYPKLITEPARPSIKELGLLTVFDISQPSRIFSFSASQLKCGPTVVEVQEEDKLTPTTRMNVGSWTIGQAGSNPGQSTPFQRSQKYDPLAKESNGVIRIPFDHMVTTLDKGLVDIGIKYRVFFAPKVSPSLVSNFVHKWHPDALQAIEDHFGTSSRFVDYVGTTRWITSIAISHWRIRNSEEHQNDIFTESHRQNGKFPPDNVIALGSDSVLVKQHAIEEQSSSLMLSGYPSGQAWICTVWSSVTDEEQIAPVIKKVLPGIMDRFIHQQGTGRCLSFLVLLGHLCQRLAAEYNILLTQLDDIMGIGDKTLLEGLEDWWGTAEAVNKLKKMLWGWEALRVINDKLSSSLSQIQRAQETTERTIKQQALQHDADLIQETNNILDEFKKRYGMLMDVHDRTQLKIKQVTGLRDGISTITNVLDNKTTIQQGNNVRVLTYITIAYLPLGFVIVSKFPFTLVTYFNKNTGSLLRPTRNLHERRQ</sequence>
<keyword evidence="2" id="KW-0472">Membrane</keyword>
<reference evidence="3" key="2">
    <citation type="submission" date="2023-05" db="EMBL/GenBank/DDBJ databases">
        <authorList>
            <consortium name="Lawrence Berkeley National Laboratory"/>
            <person name="Steindorff A."/>
            <person name="Hensen N."/>
            <person name="Bonometti L."/>
            <person name="Westerberg I."/>
            <person name="Brannstrom I.O."/>
            <person name="Guillou S."/>
            <person name="Cros-Aarteil S."/>
            <person name="Calhoun S."/>
            <person name="Haridas S."/>
            <person name="Kuo A."/>
            <person name="Mondo S."/>
            <person name="Pangilinan J."/>
            <person name="Riley R."/>
            <person name="Labutti K."/>
            <person name="Andreopoulos B."/>
            <person name="Lipzen A."/>
            <person name="Chen C."/>
            <person name="Yanf M."/>
            <person name="Daum C."/>
            <person name="Ng V."/>
            <person name="Clum A."/>
            <person name="Ohm R."/>
            <person name="Martin F."/>
            <person name="Silar P."/>
            <person name="Natvig D."/>
            <person name="Lalanne C."/>
            <person name="Gautier V."/>
            <person name="Ament-Velasquez S.L."/>
            <person name="Kruys A."/>
            <person name="Hutchinson M.I."/>
            <person name="Powell A.J."/>
            <person name="Barry K."/>
            <person name="Miller A.N."/>
            <person name="Grigoriev I.V."/>
            <person name="Debuchy R."/>
            <person name="Gladieux P."/>
            <person name="Thoren M.H."/>
            <person name="Johannesson H."/>
        </authorList>
    </citation>
    <scope>NUCLEOTIDE SEQUENCE</scope>
    <source>
        <strain evidence="3">CBS 990.96</strain>
    </source>
</reference>
<protein>
    <submittedName>
        <fullName evidence="3">Uncharacterized protein</fullName>
    </submittedName>
</protein>
<evidence type="ECO:0000313" key="4">
    <source>
        <dbReference type="Proteomes" id="UP001301958"/>
    </source>
</evidence>
<gene>
    <name evidence="3" type="ORF">QBC38DRAFT_149395</name>
</gene>
<reference evidence="3" key="1">
    <citation type="journal article" date="2023" name="Mol. Phylogenet. Evol.">
        <title>Genome-scale phylogeny and comparative genomics of the fungal order Sordariales.</title>
        <authorList>
            <person name="Hensen N."/>
            <person name="Bonometti L."/>
            <person name="Westerberg I."/>
            <person name="Brannstrom I.O."/>
            <person name="Guillou S."/>
            <person name="Cros-Aarteil S."/>
            <person name="Calhoun S."/>
            <person name="Haridas S."/>
            <person name="Kuo A."/>
            <person name="Mondo S."/>
            <person name="Pangilinan J."/>
            <person name="Riley R."/>
            <person name="LaButti K."/>
            <person name="Andreopoulos B."/>
            <person name="Lipzen A."/>
            <person name="Chen C."/>
            <person name="Yan M."/>
            <person name="Daum C."/>
            <person name="Ng V."/>
            <person name="Clum A."/>
            <person name="Steindorff A."/>
            <person name="Ohm R.A."/>
            <person name="Martin F."/>
            <person name="Silar P."/>
            <person name="Natvig D.O."/>
            <person name="Lalanne C."/>
            <person name="Gautier V."/>
            <person name="Ament-Velasquez S.L."/>
            <person name="Kruys A."/>
            <person name="Hutchinson M.I."/>
            <person name="Powell A.J."/>
            <person name="Barry K."/>
            <person name="Miller A.N."/>
            <person name="Grigoriev I.V."/>
            <person name="Debuchy R."/>
            <person name="Gladieux P."/>
            <person name="Hiltunen Thoren M."/>
            <person name="Johannesson H."/>
        </authorList>
    </citation>
    <scope>NUCLEOTIDE SEQUENCE</scope>
    <source>
        <strain evidence="3">CBS 990.96</strain>
    </source>
</reference>
<dbReference type="Proteomes" id="UP001301958">
    <property type="component" value="Unassembled WGS sequence"/>
</dbReference>
<dbReference type="EMBL" id="MU865591">
    <property type="protein sequence ID" value="KAK4221059.1"/>
    <property type="molecule type" value="Genomic_DNA"/>
</dbReference>
<organism evidence="3 4">
    <name type="scientific">Podospora fimiseda</name>
    <dbReference type="NCBI Taxonomy" id="252190"/>
    <lineage>
        <taxon>Eukaryota</taxon>
        <taxon>Fungi</taxon>
        <taxon>Dikarya</taxon>
        <taxon>Ascomycota</taxon>
        <taxon>Pezizomycotina</taxon>
        <taxon>Sordariomycetes</taxon>
        <taxon>Sordariomycetidae</taxon>
        <taxon>Sordariales</taxon>
        <taxon>Podosporaceae</taxon>
        <taxon>Podospora</taxon>
    </lineage>
</organism>
<proteinExistence type="predicted"/>
<keyword evidence="2" id="KW-0812">Transmembrane</keyword>
<feature type="compositionally biased region" description="Polar residues" evidence="1">
    <location>
        <begin position="924"/>
        <end position="942"/>
    </location>
</feature>
<name>A0AAN6YKN6_9PEZI</name>
<evidence type="ECO:0000313" key="3">
    <source>
        <dbReference type="EMBL" id="KAK4221059.1"/>
    </source>
</evidence>
<accession>A0AAN6YKN6</accession>
<evidence type="ECO:0000256" key="2">
    <source>
        <dbReference type="SAM" id="Phobius"/>
    </source>
</evidence>
<comment type="caution">
    <text evidence="3">The sequence shown here is derived from an EMBL/GenBank/DDBJ whole genome shotgun (WGS) entry which is preliminary data.</text>
</comment>
<feature type="transmembrane region" description="Helical" evidence="2">
    <location>
        <begin position="1292"/>
        <end position="1319"/>
    </location>
</feature>